<evidence type="ECO:0000313" key="1">
    <source>
        <dbReference type="EMBL" id="KAK6356112.1"/>
    </source>
</evidence>
<reference evidence="1 2" key="1">
    <citation type="submission" date="2019-10" db="EMBL/GenBank/DDBJ databases">
        <authorList>
            <person name="Palmer J.M."/>
        </authorList>
    </citation>
    <scope>NUCLEOTIDE SEQUENCE [LARGE SCALE GENOMIC DNA]</scope>
    <source>
        <strain evidence="1 2">TWF718</strain>
    </source>
</reference>
<proteinExistence type="predicted"/>
<name>A0AAN8RM06_9PEZI</name>
<gene>
    <name evidence="1" type="ORF">TWF718_000487</name>
</gene>
<sequence length="232" mass="26946">MVLVFHRFAVMAPYPRSSEAEADRLLSVQLWFEMDSDVINPSIGTPSFRMKDYPEQDFFACKKESKPDRILLYIGNPIAHLIADREFRELEGTADQSQIFDDRAFEESSFFTSFYDQGETEVERDFRLYGNMSCQAVRLIRSYMPWNATGIDVSGDTESTDIYRYRKYEPWMRQRLKEGSEPPVGKGGEIVIQDETMARLKNIGLEAWMELFGKRSPEKSKKRGVTTPMRIV</sequence>
<protein>
    <submittedName>
        <fullName evidence="1">Uncharacterized protein</fullName>
    </submittedName>
</protein>
<comment type="caution">
    <text evidence="1">The sequence shown here is derived from an EMBL/GenBank/DDBJ whole genome shotgun (WGS) entry which is preliminary data.</text>
</comment>
<dbReference type="EMBL" id="JAVHNR010000001">
    <property type="protein sequence ID" value="KAK6356112.1"/>
    <property type="molecule type" value="Genomic_DNA"/>
</dbReference>
<accession>A0AAN8RM06</accession>
<dbReference type="AlphaFoldDB" id="A0AAN8RM06"/>
<keyword evidence="2" id="KW-1185">Reference proteome</keyword>
<evidence type="ECO:0000313" key="2">
    <source>
        <dbReference type="Proteomes" id="UP001313282"/>
    </source>
</evidence>
<dbReference type="Proteomes" id="UP001313282">
    <property type="component" value="Unassembled WGS sequence"/>
</dbReference>
<organism evidence="1 2">
    <name type="scientific">Orbilia javanica</name>
    <dbReference type="NCBI Taxonomy" id="47235"/>
    <lineage>
        <taxon>Eukaryota</taxon>
        <taxon>Fungi</taxon>
        <taxon>Dikarya</taxon>
        <taxon>Ascomycota</taxon>
        <taxon>Pezizomycotina</taxon>
        <taxon>Orbiliomycetes</taxon>
        <taxon>Orbiliales</taxon>
        <taxon>Orbiliaceae</taxon>
        <taxon>Orbilia</taxon>
    </lineage>
</organism>